<dbReference type="InterPro" id="IPR031311">
    <property type="entry name" value="CHIT_BIND_RR_consensus"/>
</dbReference>
<reference evidence="5" key="1">
    <citation type="submission" date="2022-01" db="EMBL/GenBank/DDBJ databases">
        <authorList>
            <person name="King R."/>
        </authorList>
    </citation>
    <scope>NUCLEOTIDE SEQUENCE</scope>
</reference>
<feature type="chain" id="PRO_5040232367" evidence="4">
    <location>
        <begin position="32"/>
        <end position="207"/>
    </location>
</feature>
<dbReference type="InterPro" id="IPR000618">
    <property type="entry name" value="Insect_cuticle"/>
</dbReference>
<dbReference type="EMBL" id="OV725077">
    <property type="protein sequence ID" value="CAH1391272.1"/>
    <property type="molecule type" value="Genomic_DNA"/>
</dbReference>
<evidence type="ECO:0000256" key="1">
    <source>
        <dbReference type="ARBA" id="ARBA00022460"/>
    </source>
</evidence>
<organism evidence="5 6">
    <name type="scientific">Nezara viridula</name>
    <name type="common">Southern green stink bug</name>
    <name type="synonym">Cimex viridulus</name>
    <dbReference type="NCBI Taxonomy" id="85310"/>
    <lineage>
        <taxon>Eukaryota</taxon>
        <taxon>Metazoa</taxon>
        <taxon>Ecdysozoa</taxon>
        <taxon>Arthropoda</taxon>
        <taxon>Hexapoda</taxon>
        <taxon>Insecta</taxon>
        <taxon>Pterygota</taxon>
        <taxon>Neoptera</taxon>
        <taxon>Paraneoptera</taxon>
        <taxon>Hemiptera</taxon>
        <taxon>Heteroptera</taxon>
        <taxon>Panheteroptera</taxon>
        <taxon>Pentatomomorpha</taxon>
        <taxon>Pentatomoidea</taxon>
        <taxon>Pentatomidae</taxon>
        <taxon>Pentatominae</taxon>
        <taxon>Nezara</taxon>
    </lineage>
</organism>
<name>A0A9P0EA00_NEZVI</name>
<evidence type="ECO:0000256" key="3">
    <source>
        <dbReference type="PROSITE-ProRule" id="PRU00497"/>
    </source>
</evidence>
<evidence type="ECO:0000313" key="6">
    <source>
        <dbReference type="Proteomes" id="UP001152798"/>
    </source>
</evidence>
<sequence>MAGNQNRNSSTIITMFVKILALVALVSAASAAPQYLAGSAYASPLAVAHAPVATVAHAPVAVAHAPVAVAHAPVAVAHAPVAVADEYDPHPSYSFSYSVNDALTGDSKGQTETRDGDVVQGSYSLAEPDGSIRTVDYTADPINGFNANVHKDAPAAHAAPVAVAHAPVAVAHAPVAVAHAPVATVAHAPLAYSSPLGYAGAPEFLLS</sequence>
<dbReference type="Proteomes" id="UP001152798">
    <property type="component" value="Chromosome 1"/>
</dbReference>
<dbReference type="PANTHER" id="PTHR12236:SF94">
    <property type="entry name" value="CCP84AA-RELATED"/>
    <property type="match status" value="1"/>
</dbReference>
<evidence type="ECO:0000313" key="5">
    <source>
        <dbReference type="EMBL" id="CAH1391272.1"/>
    </source>
</evidence>
<dbReference type="GO" id="GO:0005615">
    <property type="term" value="C:extracellular space"/>
    <property type="evidence" value="ECO:0007669"/>
    <property type="project" value="TreeGrafter"/>
</dbReference>
<protein>
    <submittedName>
        <fullName evidence="5">Uncharacterized protein</fullName>
    </submittedName>
</protein>
<feature type="signal peptide" evidence="4">
    <location>
        <begin position="1"/>
        <end position="31"/>
    </location>
</feature>
<keyword evidence="6" id="KW-1185">Reference proteome</keyword>
<dbReference type="GO" id="GO:0031012">
    <property type="term" value="C:extracellular matrix"/>
    <property type="evidence" value="ECO:0007669"/>
    <property type="project" value="TreeGrafter"/>
</dbReference>
<dbReference type="InterPro" id="IPR051217">
    <property type="entry name" value="Insect_Cuticle_Struc_Prot"/>
</dbReference>
<keyword evidence="2" id="KW-0677">Repeat</keyword>
<dbReference type="OrthoDB" id="6622391at2759"/>
<accession>A0A9P0EA00</accession>
<dbReference type="PROSITE" id="PS51155">
    <property type="entry name" value="CHIT_BIND_RR_2"/>
    <property type="match status" value="1"/>
</dbReference>
<dbReference type="PROSITE" id="PS00233">
    <property type="entry name" value="CHIT_BIND_RR_1"/>
    <property type="match status" value="1"/>
</dbReference>
<evidence type="ECO:0000256" key="2">
    <source>
        <dbReference type="ARBA" id="ARBA00022737"/>
    </source>
</evidence>
<dbReference type="Pfam" id="PF00379">
    <property type="entry name" value="Chitin_bind_4"/>
    <property type="match status" value="1"/>
</dbReference>
<evidence type="ECO:0000256" key="4">
    <source>
        <dbReference type="SAM" id="SignalP"/>
    </source>
</evidence>
<keyword evidence="1 3" id="KW-0193">Cuticle</keyword>
<proteinExistence type="predicted"/>
<dbReference type="PRINTS" id="PR00947">
    <property type="entry name" value="CUTICLE"/>
</dbReference>
<dbReference type="GO" id="GO:0042302">
    <property type="term" value="F:structural constituent of cuticle"/>
    <property type="evidence" value="ECO:0007669"/>
    <property type="project" value="UniProtKB-UniRule"/>
</dbReference>
<keyword evidence="4" id="KW-0732">Signal</keyword>
<dbReference type="AlphaFoldDB" id="A0A9P0EA00"/>
<gene>
    <name evidence="5" type="ORF">NEZAVI_LOCUS2317</name>
</gene>
<dbReference type="PANTHER" id="PTHR12236">
    <property type="entry name" value="STRUCTURAL CONTITUENT OF CUTICLE"/>
    <property type="match status" value="1"/>
</dbReference>